<dbReference type="InterPro" id="IPR035966">
    <property type="entry name" value="PKF_sf"/>
</dbReference>
<dbReference type="SUPFAM" id="SSF53784">
    <property type="entry name" value="Phosphofructokinase"/>
    <property type="match status" value="1"/>
</dbReference>
<dbReference type="Proteomes" id="UP001140949">
    <property type="component" value="Unassembled WGS sequence"/>
</dbReference>
<accession>A0AAX6F3X9</accession>
<name>A0AAX6F3X9_IRIPA</name>
<dbReference type="AlphaFoldDB" id="A0AAX6F3X9"/>
<keyword evidence="2" id="KW-1185">Reference proteome</keyword>
<protein>
    <submittedName>
        <fullName evidence="1">ATP-dependent 6-phosphofructokinase 6-like</fullName>
    </submittedName>
</protein>
<evidence type="ECO:0000313" key="2">
    <source>
        <dbReference type="Proteomes" id="UP001140949"/>
    </source>
</evidence>
<dbReference type="GO" id="GO:0003872">
    <property type="term" value="F:6-phosphofructokinase activity"/>
    <property type="evidence" value="ECO:0007669"/>
    <property type="project" value="InterPro"/>
</dbReference>
<sequence length="144" mass="16301">MVRRPSWLVGKTSKSRRLLLKDGYKGFYARNTITLTPKSVNDIHKKGGTSLLEWVGFPTYVEKAPECDERRSCVEEVREVGDAESLLLLLLLLHGRFWNRGSEFGPNSVPWRVRAELGLATPALWREVLDARHRVLAELCVVGG</sequence>
<organism evidence="1 2">
    <name type="scientific">Iris pallida</name>
    <name type="common">Sweet iris</name>
    <dbReference type="NCBI Taxonomy" id="29817"/>
    <lineage>
        <taxon>Eukaryota</taxon>
        <taxon>Viridiplantae</taxon>
        <taxon>Streptophyta</taxon>
        <taxon>Embryophyta</taxon>
        <taxon>Tracheophyta</taxon>
        <taxon>Spermatophyta</taxon>
        <taxon>Magnoliopsida</taxon>
        <taxon>Liliopsida</taxon>
        <taxon>Asparagales</taxon>
        <taxon>Iridaceae</taxon>
        <taxon>Iridoideae</taxon>
        <taxon>Irideae</taxon>
        <taxon>Iris</taxon>
    </lineage>
</organism>
<gene>
    <name evidence="1" type="ORF">M6B38_105075</name>
</gene>
<dbReference type="EMBL" id="JANAVB010032166">
    <property type="protein sequence ID" value="KAJ6810913.1"/>
    <property type="molecule type" value="Genomic_DNA"/>
</dbReference>
<proteinExistence type="predicted"/>
<reference evidence="1" key="2">
    <citation type="submission" date="2023-04" db="EMBL/GenBank/DDBJ databases">
        <authorList>
            <person name="Bruccoleri R.E."/>
            <person name="Oakeley E.J."/>
            <person name="Faust A.-M."/>
            <person name="Dessus-Babus S."/>
            <person name="Altorfer M."/>
            <person name="Burckhardt D."/>
            <person name="Oertli M."/>
            <person name="Naumann U."/>
            <person name="Petersen F."/>
            <person name="Wong J."/>
        </authorList>
    </citation>
    <scope>NUCLEOTIDE SEQUENCE</scope>
    <source>
        <strain evidence="1">GSM-AAB239-AS_SAM_17_03QT</strain>
        <tissue evidence="1">Leaf</tissue>
    </source>
</reference>
<evidence type="ECO:0000313" key="1">
    <source>
        <dbReference type="EMBL" id="KAJ6810913.1"/>
    </source>
</evidence>
<reference evidence="1" key="1">
    <citation type="journal article" date="2023" name="GigaByte">
        <title>Genome assembly of the bearded iris, Iris pallida Lam.</title>
        <authorList>
            <person name="Bruccoleri R.E."/>
            <person name="Oakeley E.J."/>
            <person name="Faust A.M.E."/>
            <person name="Altorfer M."/>
            <person name="Dessus-Babus S."/>
            <person name="Burckhardt D."/>
            <person name="Oertli M."/>
            <person name="Naumann U."/>
            <person name="Petersen F."/>
            <person name="Wong J."/>
        </authorList>
    </citation>
    <scope>NUCLEOTIDE SEQUENCE</scope>
    <source>
        <strain evidence="1">GSM-AAB239-AS_SAM_17_03QT</strain>
    </source>
</reference>
<comment type="caution">
    <text evidence="1">The sequence shown here is derived from an EMBL/GenBank/DDBJ whole genome shotgun (WGS) entry which is preliminary data.</text>
</comment>